<dbReference type="AlphaFoldDB" id="A0A1M7R5T4"/>
<organism evidence="2 3">
    <name type="scientific">Duganella sacchari</name>
    <dbReference type="NCBI Taxonomy" id="551987"/>
    <lineage>
        <taxon>Bacteria</taxon>
        <taxon>Pseudomonadati</taxon>
        <taxon>Pseudomonadota</taxon>
        <taxon>Betaproteobacteria</taxon>
        <taxon>Burkholderiales</taxon>
        <taxon>Oxalobacteraceae</taxon>
        <taxon>Telluria group</taxon>
        <taxon>Duganella</taxon>
    </lineage>
</organism>
<dbReference type="STRING" id="551987.SAMN05192549_11199"/>
<evidence type="ECO:0000313" key="3">
    <source>
        <dbReference type="Proteomes" id="UP000184339"/>
    </source>
</evidence>
<proteinExistence type="predicted"/>
<name>A0A1M7R5T4_9BURK</name>
<dbReference type="CDD" id="cd18683">
    <property type="entry name" value="PIN_VapC-like"/>
    <property type="match status" value="1"/>
</dbReference>
<accession>A0A1M7R5T4</accession>
<dbReference type="Pfam" id="PF01850">
    <property type="entry name" value="PIN"/>
    <property type="match status" value="1"/>
</dbReference>
<evidence type="ECO:0000313" key="2">
    <source>
        <dbReference type="EMBL" id="SHN40829.1"/>
    </source>
</evidence>
<sequence length="138" mass="15868">MVGIDTNVLARYYVIDDTDIEATRQRPLAQSLIDSEAQLYISKTVLLELEWLMRGYYHHDQVQFIAVVRHLLSRPNIRIEDAPTVIQALKNYQSGIAFADAMHHASYRTCDTMVTFDDRKFARRIAALGLHPPVIVLR</sequence>
<evidence type="ECO:0000259" key="1">
    <source>
        <dbReference type="Pfam" id="PF01850"/>
    </source>
</evidence>
<dbReference type="Proteomes" id="UP000184339">
    <property type="component" value="Unassembled WGS sequence"/>
</dbReference>
<dbReference type="EMBL" id="FRCX01000011">
    <property type="protein sequence ID" value="SHN40829.1"/>
    <property type="molecule type" value="Genomic_DNA"/>
</dbReference>
<feature type="domain" description="PIN" evidence="1">
    <location>
        <begin position="4"/>
        <end position="123"/>
    </location>
</feature>
<gene>
    <name evidence="2" type="ORF">SAMN05192549_11199</name>
</gene>
<dbReference type="SUPFAM" id="SSF88723">
    <property type="entry name" value="PIN domain-like"/>
    <property type="match status" value="1"/>
</dbReference>
<protein>
    <submittedName>
        <fullName evidence="2">Predicted nucleic-acid-binding protein, contains PIN domain</fullName>
    </submittedName>
</protein>
<keyword evidence="3" id="KW-1185">Reference proteome</keyword>
<dbReference type="OrthoDB" id="32974at2"/>
<reference evidence="3" key="1">
    <citation type="submission" date="2016-11" db="EMBL/GenBank/DDBJ databases">
        <authorList>
            <person name="Varghese N."/>
            <person name="Submissions S."/>
        </authorList>
    </citation>
    <scope>NUCLEOTIDE SEQUENCE [LARGE SCALE GENOMIC DNA]</scope>
    <source>
        <strain evidence="3">Sac-22</strain>
    </source>
</reference>
<dbReference type="InterPro" id="IPR002716">
    <property type="entry name" value="PIN_dom"/>
</dbReference>
<dbReference type="Gene3D" id="3.40.50.1010">
    <property type="entry name" value="5'-nuclease"/>
    <property type="match status" value="1"/>
</dbReference>
<dbReference type="InterPro" id="IPR029060">
    <property type="entry name" value="PIN-like_dom_sf"/>
</dbReference>
<dbReference type="RefSeq" id="WP_072787730.1">
    <property type="nucleotide sequence ID" value="NZ_FRCX01000011.1"/>
</dbReference>